<evidence type="ECO:0000313" key="1">
    <source>
        <dbReference type="EMBL" id="GGA52950.1"/>
    </source>
</evidence>
<reference evidence="1 2" key="1">
    <citation type="journal article" date="2014" name="Int. J. Syst. Evol. Microbiol.">
        <title>Complete genome sequence of Corynebacterium casei LMG S-19264T (=DSM 44701T), isolated from a smear-ripened cheese.</title>
        <authorList>
            <consortium name="US DOE Joint Genome Institute (JGI-PGF)"/>
            <person name="Walter F."/>
            <person name="Albersmeier A."/>
            <person name="Kalinowski J."/>
            <person name="Ruckert C."/>
        </authorList>
    </citation>
    <scope>NUCLEOTIDE SEQUENCE [LARGE SCALE GENOMIC DNA]</scope>
    <source>
        <strain evidence="1 2">CGMCC 1.15896</strain>
    </source>
</reference>
<proteinExistence type="predicted"/>
<sequence length="54" mass="6360">MSTIWNKIVENKHSRQVKAKDNNFNEIAEIVPPTLNLQYKVVKSSWSTVYFEAY</sequence>
<gene>
    <name evidence="1" type="ORF">GCM10011499_23840</name>
</gene>
<evidence type="ECO:0000313" key="2">
    <source>
        <dbReference type="Proteomes" id="UP000596977"/>
    </source>
</evidence>
<dbReference type="AlphaFoldDB" id="A0A916VYS5"/>
<comment type="caution">
    <text evidence="1">The sequence shown here is derived from an EMBL/GenBank/DDBJ whole genome shotgun (WGS) entry which is preliminary data.</text>
</comment>
<dbReference type="EMBL" id="BMKB01000003">
    <property type="protein sequence ID" value="GGA52950.1"/>
    <property type="molecule type" value="Genomic_DNA"/>
</dbReference>
<accession>A0A916VYS5</accession>
<keyword evidence="2" id="KW-1185">Reference proteome</keyword>
<dbReference type="Proteomes" id="UP000596977">
    <property type="component" value="Unassembled WGS sequence"/>
</dbReference>
<organism evidence="1 2">
    <name type="scientific">Pelagibacterium lentulum</name>
    <dbReference type="NCBI Taxonomy" id="2029865"/>
    <lineage>
        <taxon>Bacteria</taxon>
        <taxon>Pseudomonadati</taxon>
        <taxon>Pseudomonadota</taxon>
        <taxon>Alphaproteobacteria</taxon>
        <taxon>Hyphomicrobiales</taxon>
        <taxon>Devosiaceae</taxon>
        <taxon>Pelagibacterium</taxon>
    </lineage>
</organism>
<name>A0A916VYS5_9HYPH</name>
<protein>
    <submittedName>
        <fullName evidence="1">Uncharacterized protein</fullName>
    </submittedName>
</protein>